<dbReference type="PANTHER" id="PTHR39156">
    <property type="entry name" value="RIBONUCLEASE M5"/>
    <property type="match status" value="1"/>
</dbReference>
<evidence type="ECO:0000313" key="3">
    <source>
        <dbReference type="Proteomes" id="UP000719942"/>
    </source>
</evidence>
<dbReference type="EMBL" id="JAGFNZ010000004">
    <property type="protein sequence ID" value="MBW7573317.1"/>
    <property type="molecule type" value="Genomic_DNA"/>
</dbReference>
<dbReference type="Gene3D" id="3.40.1360.10">
    <property type="match status" value="1"/>
</dbReference>
<evidence type="ECO:0000259" key="1">
    <source>
        <dbReference type="PROSITE" id="PS50880"/>
    </source>
</evidence>
<organism evidence="2 3">
    <name type="scientific">Caproiciproducens faecalis</name>
    <dbReference type="NCBI Taxonomy" id="2820301"/>
    <lineage>
        <taxon>Bacteria</taxon>
        <taxon>Bacillati</taxon>
        <taxon>Bacillota</taxon>
        <taxon>Clostridia</taxon>
        <taxon>Eubacteriales</taxon>
        <taxon>Acutalibacteraceae</taxon>
        <taxon>Caproiciproducens</taxon>
    </lineage>
</organism>
<sequence>MIKVKEAVIVEGKYDKIKLSSIIDGLIIETRGFRIFRDKEQMAMIRRLADKRGILVLTDSDSAGFLIRNYLSGAVSADKIKHAYIPDIFGKESRKEKPSKEGKLGVEGVPVQAIVDALQRAGVTCNADEAPAGRKIAKTDLYLAGLSGGANSAQKRAALLKELALPEHLAVNSMVGVLNSIMSYDEFCSLIDKLFKNS</sequence>
<dbReference type="InterPro" id="IPR006171">
    <property type="entry name" value="TOPRIM_dom"/>
</dbReference>
<dbReference type="Proteomes" id="UP000719942">
    <property type="component" value="Unassembled WGS sequence"/>
</dbReference>
<reference evidence="2 3" key="1">
    <citation type="submission" date="2021-03" db="EMBL/GenBank/DDBJ databases">
        <title>Caproiciproducens sp. nov. isolated from feces of cow.</title>
        <authorList>
            <person name="Choi J.-Y."/>
        </authorList>
    </citation>
    <scope>NUCLEOTIDE SEQUENCE [LARGE SCALE GENOMIC DNA]</scope>
    <source>
        <strain evidence="2 3">AGMB10547</strain>
    </source>
</reference>
<protein>
    <submittedName>
        <fullName evidence="2">DUF4093 domain-containing protein</fullName>
    </submittedName>
</protein>
<dbReference type="SUPFAM" id="SSF110455">
    <property type="entry name" value="Toprim domain"/>
    <property type="match status" value="1"/>
</dbReference>
<dbReference type="PANTHER" id="PTHR39156:SF2">
    <property type="entry name" value="DNA PRIMASE (BACTERIAL TYPE) AND SMALL PRIMASE-LIKE PROTEINS"/>
    <property type="match status" value="1"/>
</dbReference>
<proteinExistence type="predicted"/>
<dbReference type="PROSITE" id="PS50880">
    <property type="entry name" value="TOPRIM"/>
    <property type="match status" value="1"/>
</dbReference>
<feature type="domain" description="Toprim" evidence="1">
    <location>
        <begin position="5"/>
        <end position="85"/>
    </location>
</feature>
<accession>A0ABS7DQG9</accession>
<dbReference type="Pfam" id="PF13331">
    <property type="entry name" value="DUF4093"/>
    <property type="match status" value="1"/>
</dbReference>
<keyword evidence="3" id="KW-1185">Reference proteome</keyword>
<dbReference type="RefSeq" id="WP_219965723.1">
    <property type="nucleotide sequence ID" value="NZ_JAGFNZ010000004.1"/>
</dbReference>
<dbReference type="InterPro" id="IPR025156">
    <property type="entry name" value="RNase_M5_C"/>
</dbReference>
<comment type="caution">
    <text evidence="2">The sequence shown here is derived from an EMBL/GenBank/DDBJ whole genome shotgun (WGS) entry which is preliminary data.</text>
</comment>
<dbReference type="SMART" id="SM00493">
    <property type="entry name" value="TOPRIM"/>
    <property type="match status" value="1"/>
</dbReference>
<dbReference type="Pfam" id="PF01751">
    <property type="entry name" value="Toprim"/>
    <property type="match status" value="1"/>
</dbReference>
<evidence type="ECO:0000313" key="2">
    <source>
        <dbReference type="EMBL" id="MBW7573317.1"/>
    </source>
</evidence>
<gene>
    <name evidence="2" type="ORF">J5W02_10900</name>
</gene>
<name>A0ABS7DQG9_9FIRM</name>